<gene>
    <name evidence="2" type="ORF">IME_EC2_41</name>
</gene>
<reference evidence="2 3" key="1">
    <citation type="submission" date="2013-08" db="EMBL/GenBank/DDBJ databases">
        <authorList>
            <person name="Tong Y."/>
            <person name="Hua Y."/>
            <person name="Mi Z."/>
            <person name="An X."/>
            <person name="Pei G."/>
            <person name="Wang W."/>
            <person name="Xu X."/>
            <person name="Li S."/>
        </authorList>
    </citation>
    <scope>NUCLEOTIDE SEQUENCE [LARGE SCALE GENOMIC DNA]</scope>
    <source>
        <strain evidence="2">Sewage</strain>
    </source>
</reference>
<evidence type="ECO:0000313" key="2">
    <source>
        <dbReference type="EMBL" id="AGZ17832.1"/>
    </source>
</evidence>
<evidence type="ECO:0000313" key="3">
    <source>
        <dbReference type="Proteomes" id="UP000030156"/>
    </source>
</evidence>
<name>A0A0A0P1R5_9CAUD</name>
<organism evidence="2 3">
    <name type="scientific">Enterobacteria phage IME_EC2</name>
    <dbReference type="NCBI Taxonomy" id="1414766"/>
    <lineage>
        <taxon>Viruses</taxon>
        <taxon>Duplodnaviria</taxon>
        <taxon>Heunggongvirae</taxon>
        <taxon>Uroviricota</taxon>
        <taxon>Caudoviricetes</taxon>
        <taxon>Murrayvirus</taxon>
        <taxon>Murrayvirus EC2</taxon>
    </lineage>
</organism>
<dbReference type="Gene3D" id="6.10.280.90">
    <property type="match status" value="1"/>
</dbReference>
<feature type="compositionally biased region" description="Basic and acidic residues" evidence="1">
    <location>
        <begin position="717"/>
        <end position="728"/>
    </location>
</feature>
<accession>A0A0A0P1R5</accession>
<keyword evidence="3" id="KW-1185">Reference proteome</keyword>
<feature type="region of interest" description="Disordered" evidence="1">
    <location>
        <begin position="712"/>
        <end position="744"/>
    </location>
</feature>
<dbReference type="Pfam" id="PF16510">
    <property type="entry name" value="P22_portal"/>
    <property type="match status" value="1"/>
</dbReference>
<evidence type="ECO:0000256" key="1">
    <source>
        <dbReference type="SAM" id="MobiDB-lite"/>
    </source>
</evidence>
<dbReference type="Proteomes" id="UP000030156">
    <property type="component" value="Segment"/>
</dbReference>
<sequence length="744" mass="83099">MARATKKAQNWQECARNKLSAAIGSEESSRKKMIETARFVRIPGAQWEGSTNSGFAMDDERFQKYPRFELNKVGREVDRIITDYRLNRINVTFRPKDTQASEELADKLNGKFRADFQESNGPESVDNTYDDGVTGGMGAFRMDTELEDEFDPDNEARHIVFYPIYDPASCLFIDQDSKMYDRSDAMWMAELFSMTPDKYEEKYPDALAPEDLLAMDTGKQFDWATKDAIYLARYYEVKIEDTTVISYKNPLTGDVEVYDEDEIEQIEDELKAGGWERQKDRKVKRRKVYCGLMSGGEWIEEPKLIPFEWIPIFVFNARRSFIDNMERVSGHATQALDAQRLENLIVSMMADQAAQSGGDNIPIMDIDMIPGKLADAWGERNTKRPAYLPAKSLRNAAGEVVQQAGPLGYTPSTPLSPALAAVLQYTGSTIQQIVGSSQVEALPSNLATETVEAIFARMDGQGALYMDNLGKTLRHCGRVYLSAARKVYGSENYVRIKNEDGTDDLVLMTGKVIDRDTDEAIAINDLKRGKYEVEADVGESSSTKRTATVRSLTTLLQSMAPGDPNAAVVMGLIIMNMDGEGLQDFKEYSRRQLLLNGIIKPQTDEEKALVQQAQQAAQQQENPEMVAAQGVAQQGQAAVMEQENKRLELQLKAQSTASDGNLKQAQTVKTMAEAAAIPQDQLMNAIAVLQKYVSQQNSDAHKQADLFLKAQGQGHNQQEDRNAREMAERQAQQSADRQLGLAGL</sequence>
<dbReference type="EMBL" id="KF591601">
    <property type="protein sequence ID" value="AGZ17832.1"/>
    <property type="molecule type" value="Genomic_DNA"/>
</dbReference>
<proteinExistence type="predicted"/>
<dbReference type="InterPro" id="IPR032427">
    <property type="entry name" value="P22_portal"/>
</dbReference>
<protein>
    <submittedName>
        <fullName evidence="2">Portal protein</fullName>
    </submittedName>
</protein>